<evidence type="ECO:0000259" key="1">
    <source>
        <dbReference type="Pfam" id="PF07510"/>
    </source>
</evidence>
<organism evidence="2 3">
    <name type="scientific">Arthrobacter terrae</name>
    <dbReference type="NCBI Taxonomy" id="2935737"/>
    <lineage>
        <taxon>Bacteria</taxon>
        <taxon>Bacillati</taxon>
        <taxon>Actinomycetota</taxon>
        <taxon>Actinomycetes</taxon>
        <taxon>Micrococcales</taxon>
        <taxon>Micrococcaceae</taxon>
        <taxon>Arthrobacter</taxon>
    </lineage>
</organism>
<evidence type="ECO:0000313" key="2">
    <source>
        <dbReference type="EMBL" id="MBG0739084.1"/>
    </source>
</evidence>
<keyword evidence="2" id="KW-0540">Nuclease</keyword>
<protein>
    <submittedName>
        <fullName evidence="2">HNH endonuclease</fullName>
    </submittedName>
</protein>
<name>A0A931CPD7_9MICC</name>
<dbReference type="EMBL" id="JADNYM010000007">
    <property type="protein sequence ID" value="MBG0739084.1"/>
    <property type="molecule type" value="Genomic_DNA"/>
</dbReference>
<dbReference type="PANTHER" id="PTHR24094">
    <property type="entry name" value="SECRETED PROTEIN"/>
    <property type="match status" value="1"/>
</dbReference>
<dbReference type="AlphaFoldDB" id="A0A931CPD7"/>
<keyword evidence="2" id="KW-0378">Hydrolase</keyword>
<keyword evidence="2" id="KW-0255">Endonuclease</keyword>
<feature type="domain" description="GmrSD restriction endonucleases C-terminal" evidence="1">
    <location>
        <begin position="92"/>
        <end position="230"/>
    </location>
</feature>
<reference evidence="2 3" key="1">
    <citation type="submission" date="2020-11" db="EMBL/GenBank/DDBJ databases">
        <title>Arthrobacter antarcticus sp. nov., isolated from Antarctic Soil.</title>
        <authorList>
            <person name="Li J."/>
        </authorList>
    </citation>
    <scope>NUCLEOTIDE SEQUENCE [LARGE SCALE GENOMIC DNA]</scope>
    <source>
        <strain evidence="2 3">Z1-20</strain>
    </source>
</reference>
<accession>A0A931CPD7</accession>
<dbReference type="InterPro" id="IPR011089">
    <property type="entry name" value="GmrSD_C"/>
</dbReference>
<gene>
    <name evidence="2" type="ORF">IV500_06685</name>
</gene>
<proteinExistence type="predicted"/>
<comment type="caution">
    <text evidence="2">The sequence shown here is derived from an EMBL/GenBank/DDBJ whole genome shotgun (WGS) entry which is preliminary data.</text>
</comment>
<dbReference type="PANTHER" id="PTHR24094:SF15">
    <property type="entry name" value="AMP-DEPENDENT SYNTHETASE_LIGASE DOMAIN-CONTAINING PROTEIN-RELATED"/>
    <property type="match status" value="1"/>
</dbReference>
<keyword evidence="3" id="KW-1185">Reference proteome</keyword>
<sequence>MVIPVFAAMVALLAALYAWGPLNPVSAALAGQGPLVMEPGWSGSGSPVVRVKPALALSVLDVLEVKGRAPRNSYDRLAFGVAWLDVDRNGCDTRNDILARDLTQKQLVKGAGCQLGSGKLSDPYTDRELDFSRGAQSSKAIQIDHVVALGNAWQTGAQQLTDGQRQSLANDPLNLLAVDGPTNVQKSDGDAATWLPPNKAFRCRYIARQVSVKAAYRLWVTPAEKDAMKRVLTSCPRQPTLESGYVP</sequence>
<evidence type="ECO:0000313" key="3">
    <source>
        <dbReference type="Proteomes" id="UP000655366"/>
    </source>
</evidence>
<dbReference type="Proteomes" id="UP000655366">
    <property type="component" value="Unassembled WGS sequence"/>
</dbReference>
<dbReference type="Pfam" id="PF07510">
    <property type="entry name" value="GmrSD_C"/>
    <property type="match status" value="1"/>
</dbReference>
<dbReference type="GO" id="GO:0004519">
    <property type="term" value="F:endonuclease activity"/>
    <property type="evidence" value="ECO:0007669"/>
    <property type="project" value="UniProtKB-KW"/>
</dbReference>